<evidence type="ECO:0000256" key="2">
    <source>
        <dbReference type="ARBA" id="ARBA00002549"/>
    </source>
</evidence>
<feature type="domain" description="Pyridine nucleotide-disulphide oxidoreductase dimerisation" evidence="13">
    <location>
        <begin position="558"/>
        <end position="638"/>
    </location>
</feature>
<keyword evidence="7" id="KW-0712">Selenocysteine</keyword>
<keyword evidence="8 11" id="KW-0560">Oxidoreductase</keyword>
<keyword evidence="16" id="KW-1185">Reference proteome</keyword>
<evidence type="ECO:0000256" key="1">
    <source>
        <dbReference type="ARBA" id="ARBA00001974"/>
    </source>
</evidence>
<evidence type="ECO:0000259" key="13">
    <source>
        <dbReference type="Pfam" id="PF02852"/>
    </source>
</evidence>
<comment type="function">
    <text evidence="2">Has a glutathione-disulfide oxidoreductase activity in the presence of NADPH and glutathione reductase. Reduces low molecular weight disulfides and proteins.</text>
</comment>
<comment type="cofactor">
    <cofactor evidence="1">
        <name>FAD</name>
        <dbReference type="ChEBI" id="CHEBI:57692"/>
    </cofactor>
</comment>
<evidence type="ECO:0000313" key="16">
    <source>
        <dbReference type="Proteomes" id="UP001164746"/>
    </source>
</evidence>
<dbReference type="Pfam" id="PF02852">
    <property type="entry name" value="Pyr_redox_dim"/>
    <property type="match status" value="1"/>
</dbReference>
<dbReference type="PROSITE" id="PS00076">
    <property type="entry name" value="PYRIDINE_REDOX_1"/>
    <property type="match status" value="1"/>
</dbReference>
<evidence type="ECO:0000256" key="4">
    <source>
        <dbReference type="ARBA" id="ARBA00012610"/>
    </source>
</evidence>
<dbReference type="PANTHER" id="PTHR42737">
    <property type="entry name" value="GLUTATHIONE REDUCTASE"/>
    <property type="match status" value="1"/>
</dbReference>
<dbReference type="PROSITE" id="PS00195">
    <property type="entry name" value="GLUTAREDOXIN_1"/>
    <property type="match status" value="1"/>
</dbReference>
<keyword evidence="5 11" id="KW-0285">Flavoprotein</keyword>
<evidence type="ECO:0000256" key="3">
    <source>
        <dbReference type="ARBA" id="ARBA00007532"/>
    </source>
</evidence>
<evidence type="ECO:0000259" key="14">
    <source>
        <dbReference type="Pfam" id="PF07992"/>
    </source>
</evidence>
<comment type="similarity">
    <text evidence="3 11">Belongs to the class-I pyridine nucleotide-disulfide oxidoreductase family.</text>
</comment>
<dbReference type="Gene3D" id="3.30.390.30">
    <property type="match status" value="1"/>
</dbReference>
<dbReference type="InterPro" id="IPR023753">
    <property type="entry name" value="FAD/NAD-binding_dom"/>
</dbReference>
<dbReference type="PRINTS" id="PR00368">
    <property type="entry name" value="FADPNR"/>
</dbReference>
<accession>A0ABY7FUS7</accession>
<feature type="domain" description="Glutaredoxin" evidence="12">
    <location>
        <begin position="167"/>
        <end position="215"/>
    </location>
</feature>
<evidence type="ECO:0000256" key="5">
    <source>
        <dbReference type="ARBA" id="ARBA00022630"/>
    </source>
</evidence>
<dbReference type="InterPro" id="IPR012999">
    <property type="entry name" value="Pyr_OxRdtase_I_AS"/>
</dbReference>
<dbReference type="Proteomes" id="UP001164746">
    <property type="component" value="Chromosome 14"/>
</dbReference>
<dbReference type="PROSITE" id="PS51354">
    <property type="entry name" value="GLUTAREDOXIN_2"/>
    <property type="match status" value="1"/>
</dbReference>
<evidence type="ECO:0000256" key="8">
    <source>
        <dbReference type="ARBA" id="ARBA00023002"/>
    </source>
</evidence>
<dbReference type="SUPFAM" id="SSF52833">
    <property type="entry name" value="Thioredoxin-like"/>
    <property type="match status" value="1"/>
</dbReference>
<dbReference type="Gene3D" id="3.50.50.60">
    <property type="entry name" value="FAD/NAD(P)-binding domain"/>
    <property type="match status" value="1"/>
</dbReference>
<name>A0ABY7FUS7_MYAAR</name>
<dbReference type="InterPro" id="IPR004099">
    <property type="entry name" value="Pyr_nucl-diS_OxRdtase_dimer"/>
</dbReference>
<reference evidence="15" key="1">
    <citation type="submission" date="2022-11" db="EMBL/GenBank/DDBJ databases">
        <title>Centuries of genome instability and evolution in soft-shell clam transmissible cancer (bioRxiv).</title>
        <authorList>
            <person name="Hart S.F.M."/>
            <person name="Yonemitsu M.A."/>
            <person name="Giersch R.M."/>
            <person name="Beal B.F."/>
            <person name="Arriagada G."/>
            <person name="Davis B.W."/>
            <person name="Ostrander E.A."/>
            <person name="Goff S.P."/>
            <person name="Metzger M.J."/>
        </authorList>
    </citation>
    <scope>NUCLEOTIDE SEQUENCE</scope>
    <source>
        <strain evidence="15">MELC-2E11</strain>
        <tissue evidence="15">Siphon/mantle</tissue>
    </source>
</reference>
<dbReference type="InterPro" id="IPR011767">
    <property type="entry name" value="GLR_AS"/>
</dbReference>
<dbReference type="InterPro" id="IPR016156">
    <property type="entry name" value="FAD/NAD-linked_Rdtase_dimer_sf"/>
</dbReference>
<keyword evidence="10 11" id="KW-0676">Redox-active center</keyword>
<dbReference type="PANTHER" id="PTHR42737:SF8">
    <property type="entry name" value="THIOREDOXIN-DISULFIDE REDUCTASE"/>
    <property type="match status" value="1"/>
</dbReference>
<dbReference type="CDD" id="cd03419">
    <property type="entry name" value="GRX_GRXh_1_2_like"/>
    <property type="match status" value="1"/>
</dbReference>
<dbReference type="Pfam" id="PF00462">
    <property type="entry name" value="Glutaredoxin"/>
    <property type="match status" value="1"/>
</dbReference>
<gene>
    <name evidence="15" type="ORF">MAR_011679</name>
</gene>
<dbReference type="InterPro" id="IPR036188">
    <property type="entry name" value="FAD/NAD-bd_sf"/>
</dbReference>
<evidence type="ECO:0000256" key="7">
    <source>
        <dbReference type="ARBA" id="ARBA00022933"/>
    </source>
</evidence>
<evidence type="ECO:0000256" key="11">
    <source>
        <dbReference type="RuleBase" id="RU003691"/>
    </source>
</evidence>
<dbReference type="EMBL" id="CP111025">
    <property type="protein sequence ID" value="WAR25975.1"/>
    <property type="molecule type" value="Genomic_DNA"/>
</dbReference>
<evidence type="ECO:0000259" key="12">
    <source>
        <dbReference type="Pfam" id="PF00462"/>
    </source>
</evidence>
<evidence type="ECO:0000256" key="9">
    <source>
        <dbReference type="ARBA" id="ARBA00023157"/>
    </source>
</evidence>
<dbReference type="InterPro" id="IPR046952">
    <property type="entry name" value="GSHR/TRXR-like"/>
</dbReference>
<dbReference type="InterPro" id="IPR002109">
    <property type="entry name" value="Glutaredoxin"/>
</dbReference>
<sequence>MLYKDDQLYLMLKLQIKQCTATNFGGPARDLLTLGVASSGVHKSNCIGVSARNGLLGPVDGVGAADCWAGVAGLGYSPSHLKNFPKREKFIPHRENLFPDGKMATSTKRNSRDIYNDYGNSNTLLSLLGLDSRIKRQGSPLLYLPGRMPPTGDARAYVTDLTKTHKVMVFSKSTCPFCVKAIELDQEKDGSAIQATLADLTGQRTVPNVFIQGKHLVKVGSTASCKGSCCSAVEDLNEGGCDATLKAHAENKLLPMINPPTDKYDYDLIVIGLGGTCVNVGCIPKKLMHQAAILGHSIEDARHYGWKIPEKVEHNWDTMKNAIQDHIGSLNWGYRVQLRDKKVDYKNAYAEFVDTNKITAKDKKGKATEYTAEKFIIATGERPRYPDIPGAKEYGITSDDLFSLPYCPGKTLMVGASYVSLECGGFLKAIGLDVSVMVRSILLRGFDQQMAEKIGEYMDKHGVNFVRPCVPTKVEQLEEGTPGRYKVTGKYSDGTPFEDEFNTVCFAIGRDPCTERIGLDKAGVTTNNRTVTGQENVHRRYCTDGVQESGNHSFYSDRVYHTNFHPLEWTVAQRENNACYAKLICLIPDDMRVIGFHVIGPNAGEITQGFAVAMKLNATKADFDSTIGIHPTCAEVMTVLDVTKRSGGDISQSGC</sequence>
<evidence type="ECO:0000256" key="6">
    <source>
        <dbReference type="ARBA" id="ARBA00022827"/>
    </source>
</evidence>
<dbReference type="PRINTS" id="PR00411">
    <property type="entry name" value="PNDRDTASEI"/>
</dbReference>
<evidence type="ECO:0000313" key="15">
    <source>
        <dbReference type="EMBL" id="WAR25975.1"/>
    </source>
</evidence>
<dbReference type="SUPFAM" id="SSF55424">
    <property type="entry name" value="FAD/NAD-linked reductases, dimerisation (C-terminal) domain"/>
    <property type="match status" value="1"/>
</dbReference>
<keyword evidence="6 11" id="KW-0274">FAD</keyword>
<dbReference type="SUPFAM" id="SSF51905">
    <property type="entry name" value="FAD/NAD(P)-binding domain"/>
    <property type="match status" value="1"/>
</dbReference>
<protein>
    <recommendedName>
        <fullName evidence="4">thioredoxin-disulfide reductase (NADPH)</fullName>
        <ecNumber evidence="4">1.8.1.9</ecNumber>
    </recommendedName>
</protein>
<proteinExistence type="inferred from homology"/>
<keyword evidence="9" id="KW-1015">Disulfide bond</keyword>
<dbReference type="InterPro" id="IPR036249">
    <property type="entry name" value="Thioredoxin-like_sf"/>
</dbReference>
<feature type="domain" description="FAD/NAD(P)-binding" evidence="14">
    <location>
        <begin position="263"/>
        <end position="529"/>
    </location>
</feature>
<organism evidence="15 16">
    <name type="scientific">Mya arenaria</name>
    <name type="common">Soft-shell clam</name>
    <dbReference type="NCBI Taxonomy" id="6604"/>
    <lineage>
        <taxon>Eukaryota</taxon>
        <taxon>Metazoa</taxon>
        <taxon>Spiralia</taxon>
        <taxon>Lophotrochozoa</taxon>
        <taxon>Mollusca</taxon>
        <taxon>Bivalvia</taxon>
        <taxon>Autobranchia</taxon>
        <taxon>Heteroconchia</taxon>
        <taxon>Euheterodonta</taxon>
        <taxon>Imparidentia</taxon>
        <taxon>Neoheterodontei</taxon>
        <taxon>Myida</taxon>
        <taxon>Myoidea</taxon>
        <taxon>Myidae</taxon>
        <taxon>Mya</taxon>
    </lineage>
</organism>
<dbReference type="Pfam" id="PF07992">
    <property type="entry name" value="Pyr_redox_2"/>
    <property type="match status" value="1"/>
</dbReference>
<dbReference type="EC" id="1.8.1.9" evidence="4"/>
<evidence type="ECO:0000256" key="10">
    <source>
        <dbReference type="ARBA" id="ARBA00023284"/>
    </source>
</evidence>
<dbReference type="Gene3D" id="3.40.30.10">
    <property type="entry name" value="Glutaredoxin"/>
    <property type="match status" value="1"/>
</dbReference>